<proteinExistence type="predicted"/>
<comment type="caution">
    <text evidence="3">The sequence shown here is derived from an EMBL/GenBank/DDBJ whole genome shotgun (WGS) entry which is preliminary data.</text>
</comment>
<evidence type="ECO:0000313" key="4">
    <source>
        <dbReference type="Proteomes" id="UP000288892"/>
    </source>
</evidence>
<gene>
    <name evidence="3" type="ORF">VU01_11375</name>
</gene>
<dbReference type="EMBL" id="MTKS01000137">
    <property type="protein sequence ID" value="RWX51434.1"/>
    <property type="molecule type" value="Genomic_DNA"/>
</dbReference>
<feature type="compositionally biased region" description="Basic and acidic residues" evidence="1">
    <location>
        <begin position="243"/>
        <end position="258"/>
    </location>
</feature>
<evidence type="ECO:0000256" key="1">
    <source>
        <dbReference type="SAM" id="MobiDB-lite"/>
    </source>
</evidence>
<protein>
    <recommendedName>
        <fullName evidence="2">LEM domain-containing protein</fullName>
    </recommendedName>
</protein>
<feature type="domain" description="LEM" evidence="2">
    <location>
        <begin position="71"/>
        <end position="117"/>
    </location>
</feature>
<reference evidence="3 4" key="1">
    <citation type="submission" date="2017-01" db="EMBL/GenBank/DDBJ databases">
        <title>The cable genome- insights into the physiology and evolution of filamentous bacteria capable of sulfide oxidation via long distance electron transfer.</title>
        <authorList>
            <person name="Schreiber L."/>
            <person name="Bjerg J.T."/>
            <person name="Boggild A."/>
            <person name="Van De Vossenberg J."/>
            <person name="Meysman F."/>
            <person name="Nielsen L.P."/>
            <person name="Schramm A."/>
            <person name="Kjeldsen K.U."/>
        </authorList>
    </citation>
    <scope>NUCLEOTIDE SEQUENCE [LARGE SCALE GENOMIC DNA]</scope>
    <source>
        <strain evidence="3">A5</strain>
    </source>
</reference>
<feature type="region of interest" description="Disordered" evidence="1">
    <location>
        <begin position="239"/>
        <end position="258"/>
    </location>
</feature>
<dbReference type="InterPro" id="IPR003887">
    <property type="entry name" value="LEM_dom"/>
</dbReference>
<keyword evidence="4" id="KW-1185">Reference proteome</keyword>
<evidence type="ECO:0000313" key="3">
    <source>
        <dbReference type="EMBL" id="RWX51434.1"/>
    </source>
</evidence>
<accession>A0A444JEC5</accession>
<feature type="non-terminal residue" evidence="3">
    <location>
        <position position="1"/>
    </location>
</feature>
<organism evidence="3 4">
    <name type="scientific">Candidatus Electrothrix marina</name>
    <dbReference type="NCBI Taxonomy" id="1859130"/>
    <lineage>
        <taxon>Bacteria</taxon>
        <taxon>Pseudomonadati</taxon>
        <taxon>Thermodesulfobacteriota</taxon>
        <taxon>Desulfobulbia</taxon>
        <taxon>Desulfobulbales</taxon>
        <taxon>Desulfobulbaceae</taxon>
        <taxon>Candidatus Electrothrix</taxon>
    </lineage>
</organism>
<sequence>EGLSEVFPGTPTGRFLSKPVMHEMMRELGATEEDPEQYDALYNAVADVMTSSVFRQVFGDDAVIALCPPDPERLRDNPEQELKKSLLAFGTSSSAGPISRFARMVMRKDVRNAETAGLDMTRIRLDDNEVLYGYDDRGIIVLAYDPERIVSAVQRKNSWKNLRHSQPFMATDAFWNEEGQGHVYARSYLNAKFLQELVSAFAQQKVQNMAKAAVKELAGVKSIGGLIVETQGELRLRMKGMKGKRDPESLPEKARPEKALSADENLAFPLLQAKTLLHYRLAHFDKAFFRNVLASAETEQQYSELEKTVQDKAGFSLDKFLEAVGPRAGISVHEIVNAGMFPLPKTVAALQVQDRKAAGRALEKLRDTLKKQGLASEHQEKVQGHTLYYWTIMPVEVTHLAVVLTDTMLYIANGESQLRALLEGKQEPETLAEQIRELGETAGACVAAANSGAFLVRPERLAVQLAPVVDWLTEMMAANGTGSGRKIQEEVLTLMRSFDFIAACSDVTETHVRGEVIFKTLPAGNQGKK</sequence>
<dbReference type="PROSITE" id="PS50954">
    <property type="entry name" value="LEM"/>
    <property type="match status" value="1"/>
</dbReference>
<dbReference type="AlphaFoldDB" id="A0A444JEC5"/>
<name>A0A444JEC5_9BACT</name>
<evidence type="ECO:0000259" key="2">
    <source>
        <dbReference type="PROSITE" id="PS50954"/>
    </source>
</evidence>
<dbReference type="Proteomes" id="UP000288892">
    <property type="component" value="Unassembled WGS sequence"/>
</dbReference>